<organism evidence="7">
    <name type="scientific">Aphanomyces invadans</name>
    <dbReference type="NCBI Taxonomy" id="157072"/>
    <lineage>
        <taxon>Eukaryota</taxon>
        <taxon>Sar</taxon>
        <taxon>Stramenopiles</taxon>
        <taxon>Oomycota</taxon>
        <taxon>Saprolegniomycetes</taxon>
        <taxon>Saprolegniales</taxon>
        <taxon>Verrucalvaceae</taxon>
        <taxon>Aphanomyces</taxon>
    </lineage>
</organism>
<dbReference type="InterPro" id="IPR023088">
    <property type="entry name" value="PDEase"/>
</dbReference>
<evidence type="ECO:0000256" key="2">
    <source>
        <dbReference type="ARBA" id="ARBA00022801"/>
    </source>
</evidence>
<dbReference type="InterPro" id="IPR036971">
    <property type="entry name" value="PDEase_catalytic_dom_sf"/>
</dbReference>
<dbReference type="InterPro" id="IPR002073">
    <property type="entry name" value="PDEase_catalytic_dom"/>
</dbReference>
<evidence type="ECO:0000259" key="6">
    <source>
        <dbReference type="PROSITE" id="PS51845"/>
    </source>
</evidence>
<gene>
    <name evidence="7" type="ORF">H310_09208</name>
</gene>
<dbReference type="PANTHER" id="PTHR11347">
    <property type="entry name" value="CYCLIC NUCLEOTIDE PHOSPHODIESTERASE"/>
    <property type="match status" value="1"/>
</dbReference>
<dbReference type="GeneID" id="20086258"/>
<proteinExistence type="predicted"/>
<accession>A0A024TWA7</accession>
<sequence length="451" mass="49561">MPLGYDRGLSRARGIRVMDTESLMDKPTSQKLSKYPTHKSAPDVIAAFRHHGSSRSKVNVRPIQLTSPCINVARAVENGDVSLMGSPTHVEEVSVEHHDDWHDVVDVHVDSSPTPGNILTRDVLQSSLDLLYPTMDADVAASIHTLLLNPDHGFGTFQFDVLALCAYLPSSTLVLVSHLIFSVMSFDGLDMDVLLAWVRAVDGTYNPAIPYHNADHAADVVHSLYCVVVRTPLQSILSAPMQISGLLAAITHDAAHFGRTNLFLKKSNHRLATMYPVCCPLEEMHAAVGLELFTDHNVLGHMSPLLQSELHLVIHSAIFTTSLCEQKNLLASLRAVDKSSSSFDVVLLQAALHAADLGQTTKPFEVHRLWVNRLGDELFEQGDAEKALGWTDVSPMCDRSVGFSVGGQLFFMQNLVLPVYTALNERLDGALEQVLRQIATNVNVWKHTMTS</sequence>
<dbReference type="GO" id="GO:0007165">
    <property type="term" value="P:signal transduction"/>
    <property type="evidence" value="ECO:0007669"/>
    <property type="project" value="InterPro"/>
</dbReference>
<dbReference type="EMBL" id="KI913971">
    <property type="protein sequence ID" value="ETV97886.1"/>
    <property type="molecule type" value="Genomic_DNA"/>
</dbReference>
<dbReference type="Pfam" id="PF00233">
    <property type="entry name" value="PDEase_I"/>
    <property type="match status" value="1"/>
</dbReference>
<dbReference type="eggNOG" id="KOG3689">
    <property type="taxonomic scope" value="Eukaryota"/>
</dbReference>
<dbReference type="PROSITE" id="PS51845">
    <property type="entry name" value="PDEASE_I_2"/>
    <property type="match status" value="1"/>
</dbReference>
<feature type="binding site" evidence="5">
    <location>
        <position position="253"/>
    </location>
    <ligand>
        <name>Zn(2+)</name>
        <dbReference type="ChEBI" id="CHEBI:29105"/>
        <label>1</label>
    </ligand>
</feature>
<evidence type="ECO:0000256" key="4">
    <source>
        <dbReference type="PIRSR" id="PIRSR623088-2"/>
    </source>
</evidence>
<dbReference type="GO" id="GO:0046872">
    <property type="term" value="F:metal ion binding"/>
    <property type="evidence" value="ECO:0007669"/>
    <property type="project" value="UniProtKB-KW"/>
</dbReference>
<dbReference type="STRING" id="157072.A0A024TWA7"/>
<dbReference type="OrthoDB" id="546632at2759"/>
<dbReference type="GO" id="GO:0004114">
    <property type="term" value="F:3',5'-cyclic-nucleotide phosphodiesterase activity"/>
    <property type="evidence" value="ECO:0007669"/>
    <property type="project" value="InterPro"/>
</dbReference>
<dbReference type="AlphaFoldDB" id="A0A024TWA7"/>
<evidence type="ECO:0000313" key="7">
    <source>
        <dbReference type="EMBL" id="ETV97886.1"/>
    </source>
</evidence>
<dbReference type="VEuPathDB" id="FungiDB:H310_09208"/>
<dbReference type="RefSeq" id="XP_008873447.1">
    <property type="nucleotide sequence ID" value="XM_008875225.1"/>
</dbReference>
<feature type="binding site" evidence="4">
    <location>
        <position position="253"/>
    </location>
    <ligand>
        <name>AMP</name>
        <dbReference type="ChEBI" id="CHEBI:456215"/>
    </ligand>
</feature>
<feature type="binding site" evidence="4">
    <location>
        <position position="356"/>
    </location>
    <ligand>
        <name>AMP</name>
        <dbReference type="ChEBI" id="CHEBI:456215"/>
    </ligand>
</feature>
<dbReference type="PRINTS" id="PR00387">
    <property type="entry name" value="PDIESTERASE1"/>
</dbReference>
<dbReference type="SUPFAM" id="SSF109604">
    <property type="entry name" value="HD-domain/PDEase-like"/>
    <property type="match status" value="1"/>
</dbReference>
<dbReference type="Gene3D" id="1.10.1300.10">
    <property type="entry name" value="3'5'-cyclic nucleotide phosphodiesterase, catalytic domain"/>
    <property type="match status" value="1"/>
</dbReference>
<evidence type="ECO:0000256" key="5">
    <source>
        <dbReference type="PIRSR" id="PIRSR623088-3"/>
    </source>
</evidence>
<feature type="domain" description="PDEase" evidence="6">
    <location>
        <begin position="120"/>
        <end position="451"/>
    </location>
</feature>
<reference evidence="7" key="1">
    <citation type="submission" date="2013-12" db="EMBL/GenBank/DDBJ databases">
        <title>The Genome Sequence of Aphanomyces invadans NJM9701.</title>
        <authorList>
            <consortium name="The Broad Institute Genomics Platform"/>
            <person name="Russ C."/>
            <person name="Tyler B."/>
            <person name="van West P."/>
            <person name="Dieguez-Uribeondo J."/>
            <person name="Young S.K."/>
            <person name="Zeng Q."/>
            <person name="Gargeya S."/>
            <person name="Fitzgerald M."/>
            <person name="Abouelleil A."/>
            <person name="Alvarado L."/>
            <person name="Chapman S.B."/>
            <person name="Gainer-Dewar J."/>
            <person name="Goldberg J."/>
            <person name="Griggs A."/>
            <person name="Gujja S."/>
            <person name="Hansen M."/>
            <person name="Howarth C."/>
            <person name="Imamovic A."/>
            <person name="Ireland A."/>
            <person name="Larimer J."/>
            <person name="McCowan C."/>
            <person name="Murphy C."/>
            <person name="Pearson M."/>
            <person name="Poon T.W."/>
            <person name="Priest M."/>
            <person name="Roberts A."/>
            <person name="Saif S."/>
            <person name="Shea T."/>
            <person name="Sykes S."/>
            <person name="Wortman J."/>
            <person name="Nusbaum C."/>
            <person name="Birren B."/>
        </authorList>
    </citation>
    <scope>NUCLEOTIDE SEQUENCE [LARGE SCALE GENOMIC DNA]</scope>
    <source>
        <strain evidence="7">NJM9701</strain>
    </source>
</reference>
<feature type="binding site" evidence="5">
    <location>
        <position position="356"/>
    </location>
    <ligand>
        <name>Zn(2+)</name>
        <dbReference type="ChEBI" id="CHEBI:29105"/>
        <label>1</label>
    </ligand>
</feature>
<feature type="binding site" evidence="5">
    <location>
        <position position="216"/>
    </location>
    <ligand>
        <name>Zn(2+)</name>
        <dbReference type="ChEBI" id="CHEBI:29105"/>
        <label>1</label>
    </ligand>
</feature>
<evidence type="ECO:0000256" key="3">
    <source>
        <dbReference type="PIRSR" id="PIRSR623088-1"/>
    </source>
</evidence>
<keyword evidence="2" id="KW-0378">Hydrolase</keyword>
<protein>
    <recommendedName>
        <fullName evidence="6">PDEase domain-containing protein</fullName>
    </recommendedName>
</protein>
<feature type="binding site" evidence="5">
    <location>
        <position position="252"/>
    </location>
    <ligand>
        <name>Zn(2+)</name>
        <dbReference type="ChEBI" id="CHEBI:29105"/>
        <label>1</label>
    </ligand>
</feature>
<name>A0A024TWA7_9STRA</name>
<feature type="binding site" evidence="5">
    <location>
        <position position="253"/>
    </location>
    <ligand>
        <name>Zn(2+)</name>
        <dbReference type="ChEBI" id="CHEBI:29105"/>
        <label>2</label>
    </ligand>
</feature>
<feature type="active site" description="Proton donor" evidence="3">
    <location>
        <position position="212"/>
    </location>
</feature>
<evidence type="ECO:0000256" key="1">
    <source>
        <dbReference type="ARBA" id="ARBA00022723"/>
    </source>
</evidence>
<feature type="binding site" evidence="4">
    <location>
        <begin position="212"/>
        <end position="216"/>
    </location>
    <ligand>
        <name>AMP</name>
        <dbReference type="ChEBI" id="CHEBI:456215"/>
    </ligand>
</feature>
<keyword evidence="1 5" id="KW-0479">Metal-binding</keyword>
<feature type="binding site" evidence="4">
    <location>
        <position position="408"/>
    </location>
    <ligand>
        <name>AMP</name>
        <dbReference type="ChEBI" id="CHEBI:456215"/>
    </ligand>
</feature>